<proteinExistence type="predicted"/>
<evidence type="ECO:0000313" key="5">
    <source>
        <dbReference type="Proteomes" id="UP000501346"/>
    </source>
</evidence>
<feature type="compositionally biased region" description="Low complexity" evidence="2">
    <location>
        <begin position="55"/>
        <end position="64"/>
    </location>
</feature>
<protein>
    <submittedName>
        <fullName evidence="4">Nucleotide-binding protein frt1</fullName>
    </submittedName>
</protein>
<dbReference type="AlphaFoldDB" id="A0A6C1E9F3"/>
<name>A0A6C1E9F3_SACPS</name>
<sequence length="603" mass="67079">MDLLINRMENPGSRNCTLLPPSFSRSLCGRRRNSGGDKVMIKESTPQAQPQPEQSSTSMAHFSSSSPRLPVIAVNDNPVLLRPSTEVNLGLLLQKEKEDEEEEKGTKPAVHDKKHLHVTRNRLLRTRHRLMEMSSLPVLGSTKTGKFSECLFEDGVDNRVYRHSRSYSGESSLDDPFRISPKNDCKSSRARASCLNKGHRGSTPAFQSCHAGLAFNQIQGSSSSQRRSSASSFDYERKRLVNQFLQSSTGVSDPFDALKESAVLEPALSAGNIKPGNMHSQSEVSVNSSPNTSLFYHDLDGSANNDSSSFLYSRSNVLTFSSSSAFSSISSASLDSVDADRRGSNGMCPSSGYLNNRRKARNSSSSSTTSGSDVLAFKSSLNRQKSAESLTGTKNTAKLNSMSYSAVTLDSSPNSISKSNSNLDDNIDELNYYQNHISTLLVKIENEMRRSLNDTIIKNENNVQKTIQKYDLLSGELTTLLDEMTTLRTTVVNEFLVKLKSDFNYDDDRAFINELTTSVEESVGQLQELEKRMEVCQGRLSKQKSSLREMDSLLELKTMLNKSKKDTKSIYLYRYFIVDIIALVLMGGFIIYLKNMIVHYFAH</sequence>
<dbReference type="Pfam" id="PF13694">
    <property type="entry name" value="Hph"/>
    <property type="match status" value="1"/>
</dbReference>
<accession>A0A6C1E9F3</accession>
<organism evidence="4 5">
    <name type="scientific">Saccharomyces pastorianus</name>
    <name type="common">Lager yeast</name>
    <name type="synonym">Saccharomyces cerevisiae x Saccharomyces eubayanus</name>
    <dbReference type="NCBI Taxonomy" id="27292"/>
    <lineage>
        <taxon>Eukaryota</taxon>
        <taxon>Fungi</taxon>
        <taxon>Dikarya</taxon>
        <taxon>Ascomycota</taxon>
        <taxon>Saccharomycotina</taxon>
        <taxon>Saccharomycetes</taxon>
        <taxon>Saccharomycetales</taxon>
        <taxon>Saccharomycetaceae</taxon>
        <taxon>Saccharomyces</taxon>
    </lineage>
</organism>
<evidence type="ECO:0000256" key="3">
    <source>
        <dbReference type="SAM" id="Phobius"/>
    </source>
</evidence>
<evidence type="ECO:0000256" key="2">
    <source>
        <dbReference type="SAM" id="MobiDB-lite"/>
    </source>
</evidence>
<feature type="compositionally biased region" description="Low complexity" evidence="2">
    <location>
        <begin position="363"/>
        <end position="372"/>
    </location>
</feature>
<feature type="transmembrane region" description="Helical" evidence="3">
    <location>
        <begin position="572"/>
        <end position="593"/>
    </location>
</feature>
<keyword evidence="3" id="KW-0812">Transmembrane</keyword>
<feature type="coiled-coil region" evidence="1">
    <location>
        <begin position="512"/>
        <end position="546"/>
    </location>
</feature>
<gene>
    <name evidence="4" type="primary">FRT1_2</name>
    <name evidence="4" type="ORF">GRS66_008252</name>
</gene>
<dbReference type="GO" id="GO:0005783">
    <property type="term" value="C:endoplasmic reticulum"/>
    <property type="evidence" value="ECO:0007669"/>
    <property type="project" value="InterPro"/>
</dbReference>
<keyword evidence="3" id="KW-0472">Membrane</keyword>
<dbReference type="EMBL" id="CP049005">
    <property type="protein sequence ID" value="QID85669.1"/>
    <property type="molecule type" value="Genomic_DNA"/>
</dbReference>
<feature type="compositionally biased region" description="Polar residues" evidence="2">
    <location>
        <begin position="44"/>
        <end position="54"/>
    </location>
</feature>
<keyword evidence="1" id="KW-0175">Coiled coil</keyword>
<keyword evidence="5" id="KW-1185">Reference proteome</keyword>
<reference evidence="4 5" key="1">
    <citation type="journal article" date="2019" name="BMC Genomics">
        <title>Chromosome level assembly and comparative genome analysis confirm lager-brewing yeasts originated from a single hybridization.</title>
        <authorList>
            <person name="Salazar A.N."/>
            <person name="Gorter de Vries A.R."/>
            <person name="van den Broek M."/>
            <person name="Brouwers N."/>
            <person name="de la Torre Cortes P."/>
            <person name="Kuijpers N.G.A."/>
            <person name="Daran J.G."/>
            <person name="Abeel T."/>
        </authorList>
    </citation>
    <scope>NUCLEOTIDE SEQUENCE [LARGE SCALE GENOMIC DNA]</scope>
    <source>
        <strain evidence="4 5">CBS 1483</strain>
    </source>
</reference>
<evidence type="ECO:0000256" key="1">
    <source>
        <dbReference type="SAM" id="Coils"/>
    </source>
</evidence>
<feature type="region of interest" description="Disordered" evidence="2">
    <location>
        <begin position="23"/>
        <end position="64"/>
    </location>
</feature>
<evidence type="ECO:0000313" key="4">
    <source>
        <dbReference type="EMBL" id="QID85669.1"/>
    </source>
</evidence>
<dbReference type="Proteomes" id="UP000501346">
    <property type="component" value="Chromosome SeVIII-SeXV"/>
</dbReference>
<dbReference type="OrthoDB" id="4068598at2759"/>
<keyword evidence="3" id="KW-1133">Transmembrane helix</keyword>
<dbReference type="InterPro" id="IPR025752">
    <property type="entry name" value="HPH_family"/>
</dbReference>
<feature type="region of interest" description="Disordered" evidence="2">
    <location>
        <begin position="336"/>
        <end position="372"/>
    </location>
</feature>